<evidence type="ECO:0000313" key="3">
    <source>
        <dbReference type="RefSeq" id="XP_026659983.2"/>
    </source>
</evidence>
<dbReference type="GeneID" id="103705908"/>
<protein>
    <submittedName>
        <fullName evidence="3">Uncharacterized protein LOC103705908 isoform X1</fullName>
    </submittedName>
</protein>
<dbReference type="OrthoDB" id="768311at2759"/>
<name>A0A8B8J469_PHODC</name>
<dbReference type="PANTHER" id="PTHR33786:SF5">
    <property type="entry name" value="EXPRESSED PROTEIN"/>
    <property type="match status" value="1"/>
</dbReference>
<evidence type="ECO:0000259" key="1">
    <source>
        <dbReference type="Pfam" id="PF25268"/>
    </source>
</evidence>
<feature type="domain" description="DUF7866" evidence="1">
    <location>
        <begin position="117"/>
        <end position="170"/>
    </location>
</feature>
<keyword evidence="2" id="KW-1185">Reference proteome</keyword>
<gene>
    <name evidence="3" type="primary">LOC103705908</name>
</gene>
<dbReference type="RefSeq" id="XP_026659983.2">
    <property type="nucleotide sequence ID" value="XM_026804182.2"/>
</dbReference>
<dbReference type="PANTHER" id="PTHR33786">
    <property type="entry name" value="UBIQUITIN CARBOXYL-TERMINAL HYDROLASE"/>
    <property type="match status" value="1"/>
</dbReference>
<dbReference type="InterPro" id="IPR057188">
    <property type="entry name" value="DUF7866"/>
</dbReference>
<dbReference type="Proteomes" id="UP000228380">
    <property type="component" value="Chromosome 12"/>
</dbReference>
<dbReference type="Pfam" id="PF25268">
    <property type="entry name" value="DUF7866"/>
    <property type="match status" value="1"/>
</dbReference>
<reference evidence="2" key="1">
    <citation type="journal article" date="2019" name="Nat. Commun.">
        <title>Genome-wide association mapping of date palm fruit traits.</title>
        <authorList>
            <person name="Hazzouri K.M."/>
            <person name="Gros-Balthazard M."/>
            <person name="Flowers J.M."/>
            <person name="Copetti D."/>
            <person name="Lemansour A."/>
            <person name="Lebrun M."/>
            <person name="Masmoudi K."/>
            <person name="Ferrand S."/>
            <person name="Dhar M.I."/>
            <person name="Fresquez Z.A."/>
            <person name="Rosas U."/>
            <person name="Zhang J."/>
            <person name="Talag J."/>
            <person name="Lee S."/>
            <person name="Kudrna D."/>
            <person name="Powell R.F."/>
            <person name="Leitch I.J."/>
            <person name="Krueger R.R."/>
            <person name="Wing R.A."/>
            <person name="Amiri K.M.A."/>
            <person name="Purugganan M.D."/>
        </authorList>
    </citation>
    <scope>NUCLEOTIDE SEQUENCE [LARGE SCALE GENOMIC DNA]</scope>
    <source>
        <strain evidence="2">cv. Khalas</strain>
    </source>
</reference>
<proteinExistence type="predicted"/>
<accession>A0A8B8J469</accession>
<dbReference type="AlphaFoldDB" id="A0A8B8J469"/>
<organism evidence="2 3">
    <name type="scientific">Phoenix dactylifera</name>
    <name type="common">Date palm</name>
    <dbReference type="NCBI Taxonomy" id="42345"/>
    <lineage>
        <taxon>Eukaryota</taxon>
        <taxon>Viridiplantae</taxon>
        <taxon>Streptophyta</taxon>
        <taxon>Embryophyta</taxon>
        <taxon>Tracheophyta</taxon>
        <taxon>Spermatophyta</taxon>
        <taxon>Magnoliopsida</taxon>
        <taxon>Liliopsida</taxon>
        <taxon>Arecaceae</taxon>
        <taxon>Coryphoideae</taxon>
        <taxon>Phoeniceae</taxon>
        <taxon>Phoenix</taxon>
    </lineage>
</organism>
<sequence length="170" mass="18626">MVESWLLLPFPRTSMNCNLTCPKGLLYIESKKEKLLPSSSLPIHLLTTMGKLAPYLILTLTLLLTTLPTRAHMHAGGAFASMEPQATIQYLPIGTVQNRSVDGVSAMDGDVDRRELNPFQLCLKCRCCTANDLSNCTSMPCCFDIDCDLPDKPYGVCAFVPKICSCNSCS</sequence>
<reference evidence="3" key="2">
    <citation type="submission" date="2025-08" db="UniProtKB">
        <authorList>
            <consortium name="RefSeq"/>
        </authorList>
    </citation>
    <scope>IDENTIFICATION</scope>
    <source>
        <tissue evidence="3">Young leaves</tissue>
    </source>
</reference>
<evidence type="ECO:0000313" key="2">
    <source>
        <dbReference type="Proteomes" id="UP000228380"/>
    </source>
</evidence>